<dbReference type="EMBL" id="JABEVY010000247">
    <property type="protein sequence ID" value="KAF5240612.1"/>
    <property type="molecule type" value="Genomic_DNA"/>
</dbReference>
<evidence type="ECO:0000256" key="5">
    <source>
        <dbReference type="SAM" id="MobiDB-lite"/>
    </source>
</evidence>
<dbReference type="Gene3D" id="1.20.5.170">
    <property type="match status" value="1"/>
</dbReference>
<keyword evidence="7" id="KW-1185">Reference proteome</keyword>
<sequence length="264" mass="30527">MDTIHPPFQQVYYPLYDSSQPYELNMQLMAQDPSDMNLYGPTAQIHWEQWCSTEDAILSESTNAAGPNLYPQAQQAYCHFTYGPDVSTQWASPSTEFTSVESPTENSEICRDSTSTQTDKRRRNMSQTTASKALRRTPTRRNPKPEMTKESFTEPKELSEYDKQVNNRSRIASHKFRIKQREDAMRLDADMKEIACINRDLSNQVSELKNQVYELKMKILQHTDCICHLIQKYIANEANHYVQDLGDGKRTHMTPPVHPCPQQN</sequence>
<dbReference type="InterPro" id="IPR002112">
    <property type="entry name" value="Leuzip_Jun"/>
</dbReference>
<feature type="compositionally biased region" description="Basic residues" evidence="5">
    <location>
        <begin position="133"/>
        <end position="142"/>
    </location>
</feature>
<keyword evidence="2" id="KW-0238">DNA-binding</keyword>
<keyword evidence="3" id="KW-0804">Transcription</keyword>
<evidence type="ECO:0008006" key="8">
    <source>
        <dbReference type="Google" id="ProtNLM"/>
    </source>
</evidence>
<feature type="compositionally biased region" description="Polar residues" evidence="5">
    <location>
        <begin position="91"/>
        <end position="117"/>
    </location>
</feature>
<evidence type="ECO:0000313" key="7">
    <source>
        <dbReference type="Proteomes" id="UP000573603"/>
    </source>
</evidence>
<dbReference type="PRINTS" id="PR00043">
    <property type="entry name" value="LEUZIPPRJUN"/>
</dbReference>
<organism evidence="6 7">
    <name type="scientific">Fusarium anthophilum</name>
    <dbReference type="NCBI Taxonomy" id="48485"/>
    <lineage>
        <taxon>Eukaryota</taxon>
        <taxon>Fungi</taxon>
        <taxon>Dikarya</taxon>
        <taxon>Ascomycota</taxon>
        <taxon>Pezizomycotina</taxon>
        <taxon>Sordariomycetes</taxon>
        <taxon>Hypocreomycetidae</taxon>
        <taxon>Hypocreales</taxon>
        <taxon>Nectriaceae</taxon>
        <taxon>Fusarium</taxon>
        <taxon>Fusarium fujikuroi species complex</taxon>
    </lineage>
</organism>
<evidence type="ECO:0000256" key="2">
    <source>
        <dbReference type="ARBA" id="ARBA00023125"/>
    </source>
</evidence>
<dbReference type="GO" id="GO:0003700">
    <property type="term" value="F:DNA-binding transcription factor activity"/>
    <property type="evidence" value="ECO:0007669"/>
    <property type="project" value="InterPro"/>
</dbReference>
<dbReference type="AlphaFoldDB" id="A0A8H4Z5P7"/>
<evidence type="ECO:0000313" key="6">
    <source>
        <dbReference type="EMBL" id="KAF5240612.1"/>
    </source>
</evidence>
<feature type="coiled-coil region" evidence="4">
    <location>
        <begin position="191"/>
        <end position="218"/>
    </location>
</feature>
<protein>
    <recommendedName>
        <fullName evidence="8">BZIP domain-containing protein</fullName>
    </recommendedName>
</protein>
<evidence type="ECO:0000256" key="4">
    <source>
        <dbReference type="SAM" id="Coils"/>
    </source>
</evidence>
<proteinExistence type="predicted"/>
<dbReference type="GO" id="GO:0003677">
    <property type="term" value="F:DNA binding"/>
    <property type="evidence" value="ECO:0007669"/>
    <property type="project" value="UniProtKB-KW"/>
</dbReference>
<evidence type="ECO:0000256" key="3">
    <source>
        <dbReference type="ARBA" id="ARBA00023163"/>
    </source>
</evidence>
<dbReference type="SUPFAM" id="SSF57959">
    <property type="entry name" value="Leucine zipper domain"/>
    <property type="match status" value="1"/>
</dbReference>
<feature type="region of interest" description="Disordered" evidence="5">
    <location>
        <begin position="91"/>
        <end position="159"/>
    </location>
</feature>
<gene>
    <name evidence="6" type="ORF">FANTH_9500</name>
</gene>
<accession>A0A8H4Z5P7</accession>
<dbReference type="Proteomes" id="UP000573603">
    <property type="component" value="Unassembled WGS sequence"/>
</dbReference>
<keyword evidence="4" id="KW-0175">Coiled coil</keyword>
<keyword evidence="1" id="KW-0805">Transcription regulation</keyword>
<dbReference type="InterPro" id="IPR046347">
    <property type="entry name" value="bZIP_sf"/>
</dbReference>
<name>A0A8H4Z5P7_9HYPO</name>
<comment type="caution">
    <text evidence="6">The sequence shown here is derived from an EMBL/GenBank/DDBJ whole genome shotgun (WGS) entry which is preliminary data.</text>
</comment>
<reference evidence="6 7" key="1">
    <citation type="journal article" date="2020" name="BMC Genomics">
        <title>Correction to: Identification and distribution of gene clusters required for synthesis of sphingolipid metabolism inhibitors in diverse species of the filamentous fungus Fusarium.</title>
        <authorList>
            <person name="Kim H.S."/>
            <person name="Lohmar J.M."/>
            <person name="Busman M."/>
            <person name="Brown D.W."/>
            <person name="Naumann T.A."/>
            <person name="Divon H.H."/>
            <person name="Lysoe E."/>
            <person name="Uhlig S."/>
            <person name="Proctor R.H."/>
        </authorList>
    </citation>
    <scope>NUCLEOTIDE SEQUENCE [LARGE SCALE GENOMIC DNA]</scope>
    <source>
        <strain evidence="6 7">NRRL 25214</strain>
    </source>
</reference>
<feature type="compositionally biased region" description="Basic and acidic residues" evidence="5">
    <location>
        <begin position="143"/>
        <end position="159"/>
    </location>
</feature>
<evidence type="ECO:0000256" key="1">
    <source>
        <dbReference type="ARBA" id="ARBA00023015"/>
    </source>
</evidence>